<evidence type="ECO:0000256" key="1">
    <source>
        <dbReference type="ARBA" id="ARBA00004370"/>
    </source>
</evidence>
<sequence>MKLLAPVINKNNVYLNDIEAFRGIAALLVFYFHANMHYFHYFDRLTDYNLLLTLFFEGHTGVSLFFVISGFLLSMSWVNKREINLKQYYINRLIRILPLYYISLVFFITVQKVGELSGVIPYFLFLHNTGITKADLGDAAGIYWSLGPEVHFYIILPFLMLYFNNKKILYGLILISLIIKSVFPLGDSIFGRIDQFLIGVLACDIYFNKFKKITIQQWKAWTAFLLASIGLIILLKYLSSLGGYKAIPASTTLYTFYRTGEALLWATILVSFMLIKSKLKIIVTNPMTTVIGLCSYSVYIWHYLIIFVLKDYRMNFHLVFQNLFGEHLNIEFLVYSTFIILPVVLLVAFASYLYIERPFLLLKKGHSKKVKDSNSTTPIAPEKPVTF</sequence>
<dbReference type="OrthoDB" id="9796461at2"/>
<dbReference type="InterPro" id="IPR050879">
    <property type="entry name" value="Acyltransferase_3"/>
</dbReference>
<name>A0A163LGX3_9BACL</name>
<keyword evidence="6" id="KW-1185">Reference proteome</keyword>
<dbReference type="GO" id="GO:0016747">
    <property type="term" value="F:acyltransferase activity, transferring groups other than amino-acyl groups"/>
    <property type="evidence" value="ECO:0007669"/>
    <property type="project" value="InterPro"/>
</dbReference>
<feature type="transmembrane region" description="Helical" evidence="3">
    <location>
        <begin position="99"/>
        <end position="122"/>
    </location>
</feature>
<feature type="transmembrane region" description="Helical" evidence="3">
    <location>
        <begin position="332"/>
        <end position="355"/>
    </location>
</feature>
<evidence type="ECO:0000313" key="6">
    <source>
        <dbReference type="Proteomes" id="UP000076796"/>
    </source>
</evidence>
<dbReference type="PANTHER" id="PTHR23028:SF53">
    <property type="entry name" value="ACYL_TRANSF_3 DOMAIN-CONTAINING PROTEIN"/>
    <property type="match status" value="1"/>
</dbReference>
<dbReference type="InterPro" id="IPR002656">
    <property type="entry name" value="Acyl_transf_3_dom"/>
</dbReference>
<organism evidence="5 6">
    <name type="scientific">Paenibacillus glucanolyticus</name>
    <dbReference type="NCBI Taxonomy" id="59843"/>
    <lineage>
        <taxon>Bacteria</taxon>
        <taxon>Bacillati</taxon>
        <taxon>Bacillota</taxon>
        <taxon>Bacilli</taxon>
        <taxon>Bacillales</taxon>
        <taxon>Paenibacillaceae</taxon>
        <taxon>Paenibacillus</taxon>
    </lineage>
</organism>
<dbReference type="Pfam" id="PF01757">
    <property type="entry name" value="Acyl_transf_3"/>
    <property type="match status" value="1"/>
</dbReference>
<evidence type="ECO:0000259" key="4">
    <source>
        <dbReference type="Pfam" id="PF01757"/>
    </source>
</evidence>
<protein>
    <recommendedName>
        <fullName evidence="4">Acyltransferase 3 domain-containing protein</fullName>
    </recommendedName>
</protein>
<feature type="domain" description="Acyltransferase 3" evidence="4">
    <location>
        <begin position="16"/>
        <end position="348"/>
    </location>
</feature>
<comment type="subcellular location">
    <subcellularLocation>
        <location evidence="1">Membrane</location>
    </subcellularLocation>
</comment>
<dbReference type="AlphaFoldDB" id="A0A163LGX3"/>
<evidence type="ECO:0000313" key="5">
    <source>
        <dbReference type="EMBL" id="KZS48123.1"/>
    </source>
</evidence>
<dbReference type="GeneID" id="97556371"/>
<dbReference type="GO" id="GO:0000271">
    <property type="term" value="P:polysaccharide biosynthetic process"/>
    <property type="evidence" value="ECO:0007669"/>
    <property type="project" value="TreeGrafter"/>
</dbReference>
<keyword evidence="3" id="KW-0812">Transmembrane</keyword>
<feature type="transmembrane region" description="Helical" evidence="3">
    <location>
        <begin position="59"/>
        <end position="78"/>
    </location>
</feature>
<comment type="similarity">
    <text evidence="2">Belongs to the acyltransferase 3 family.</text>
</comment>
<comment type="caution">
    <text evidence="5">The sequence shown here is derived from an EMBL/GenBank/DDBJ whole genome shotgun (WGS) entry which is preliminary data.</text>
</comment>
<reference evidence="5" key="1">
    <citation type="journal article" date="2016" name="Genome Announc.">
        <title>Draft genomes of two strains of Paenibacillus glucanolyticus with capability to degrade lignocellulose.</title>
        <authorList>
            <person name="Mathews S.L."/>
            <person name="Pawlak J."/>
            <person name="Grunden A.M."/>
        </authorList>
    </citation>
    <scope>NUCLEOTIDE SEQUENCE [LARGE SCALE GENOMIC DNA]</scope>
    <source>
        <strain evidence="5">SLM1</strain>
    </source>
</reference>
<keyword evidence="3" id="KW-0472">Membrane</keyword>
<dbReference type="GO" id="GO:0016020">
    <property type="term" value="C:membrane"/>
    <property type="evidence" value="ECO:0007669"/>
    <property type="project" value="TreeGrafter"/>
</dbReference>
<accession>A0A163LGX3</accession>
<dbReference type="Proteomes" id="UP000076796">
    <property type="component" value="Unassembled WGS sequence"/>
</dbReference>
<feature type="transmembrane region" description="Helical" evidence="3">
    <location>
        <begin position="20"/>
        <end position="39"/>
    </location>
</feature>
<evidence type="ECO:0000256" key="3">
    <source>
        <dbReference type="SAM" id="Phobius"/>
    </source>
</evidence>
<evidence type="ECO:0000256" key="2">
    <source>
        <dbReference type="ARBA" id="ARBA00007400"/>
    </source>
</evidence>
<keyword evidence="3" id="KW-1133">Transmembrane helix</keyword>
<dbReference type="EMBL" id="LWMH01000001">
    <property type="protein sequence ID" value="KZS48123.1"/>
    <property type="molecule type" value="Genomic_DNA"/>
</dbReference>
<proteinExistence type="inferred from homology"/>
<feature type="transmembrane region" description="Helical" evidence="3">
    <location>
        <begin position="287"/>
        <end position="309"/>
    </location>
</feature>
<feature type="transmembrane region" description="Helical" evidence="3">
    <location>
        <begin position="220"/>
        <end position="244"/>
    </location>
</feature>
<feature type="transmembrane region" description="Helical" evidence="3">
    <location>
        <begin position="256"/>
        <end position="275"/>
    </location>
</feature>
<feature type="transmembrane region" description="Helical" evidence="3">
    <location>
        <begin position="168"/>
        <end position="183"/>
    </location>
</feature>
<gene>
    <name evidence="5" type="ORF">AWU65_20420</name>
</gene>
<dbReference type="PANTHER" id="PTHR23028">
    <property type="entry name" value="ACETYLTRANSFERASE"/>
    <property type="match status" value="1"/>
</dbReference>
<feature type="transmembrane region" description="Helical" evidence="3">
    <location>
        <begin position="189"/>
        <end position="208"/>
    </location>
</feature>
<feature type="transmembrane region" description="Helical" evidence="3">
    <location>
        <begin position="142"/>
        <end position="161"/>
    </location>
</feature>
<dbReference type="RefSeq" id="WP_063479169.1">
    <property type="nucleotide sequence ID" value="NZ_CP147845.1"/>
</dbReference>